<evidence type="ECO:0000256" key="1">
    <source>
        <dbReference type="SAM" id="SignalP"/>
    </source>
</evidence>
<dbReference type="RefSeq" id="WP_142531802.1">
    <property type="nucleotide sequence ID" value="NZ_FXTB01000001.1"/>
</dbReference>
<dbReference type="PANTHER" id="PTHR43640:SF1">
    <property type="entry name" value="THIOREDOXIN-DEPENDENT PEROXIREDOXIN"/>
    <property type="match status" value="1"/>
</dbReference>
<sequence>MKKKISILLFLSLVTFTSPSQVKIGDTAPGFKLKNIDNSYVALDHYHSEKGVILIFTCNHCPYSKLYEDRIVALDTKYKRKGFPVVALNPNNPKTSKEDAFDKMIIRAEDKGFTFPYLVDNVGIYKAYGATKTPHVYLLENEESHFTVSYIGAIDDSPKDAGKVKQAYLAEAIDAILAGNKPRLKETKAIGCSIKPY</sequence>
<name>A0A521AUW4_SACCC</name>
<dbReference type="Pfam" id="PF00578">
    <property type="entry name" value="AhpC-TSA"/>
    <property type="match status" value="1"/>
</dbReference>
<dbReference type="InterPro" id="IPR000866">
    <property type="entry name" value="AhpC/TSA"/>
</dbReference>
<accession>A0A521AUW4</accession>
<keyword evidence="1" id="KW-0732">Signal</keyword>
<feature type="chain" id="PRO_5022099040" evidence="1">
    <location>
        <begin position="21"/>
        <end position="197"/>
    </location>
</feature>
<dbReference type="InterPro" id="IPR013766">
    <property type="entry name" value="Thioredoxin_domain"/>
</dbReference>
<gene>
    <name evidence="3" type="ORF">SAMN06265379_101423</name>
</gene>
<evidence type="ECO:0000313" key="4">
    <source>
        <dbReference type="Proteomes" id="UP000319040"/>
    </source>
</evidence>
<dbReference type="PROSITE" id="PS51352">
    <property type="entry name" value="THIOREDOXIN_2"/>
    <property type="match status" value="1"/>
</dbReference>
<dbReference type="GO" id="GO:0016209">
    <property type="term" value="F:antioxidant activity"/>
    <property type="evidence" value="ECO:0007669"/>
    <property type="project" value="InterPro"/>
</dbReference>
<dbReference type="SUPFAM" id="SSF52833">
    <property type="entry name" value="Thioredoxin-like"/>
    <property type="match status" value="1"/>
</dbReference>
<proteinExistence type="predicted"/>
<keyword evidence="4" id="KW-1185">Reference proteome</keyword>
<evidence type="ECO:0000259" key="2">
    <source>
        <dbReference type="PROSITE" id="PS51352"/>
    </source>
</evidence>
<dbReference type="CDD" id="cd02969">
    <property type="entry name" value="PRX_like1"/>
    <property type="match status" value="1"/>
</dbReference>
<organism evidence="3 4">
    <name type="scientific">Saccharicrinis carchari</name>
    <dbReference type="NCBI Taxonomy" id="1168039"/>
    <lineage>
        <taxon>Bacteria</taxon>
        <taxon>Pseudomonadati</taxon>
        <taxon>Bacteroidota</taxon>
        <taxon>Bacteroidia</taxon>
        <taxon>Marinilabiliales</taxon>
        <taxon>Marinilabiliaceae</taxon>
        <taxon>Saccharicrinis</taxon>
    </lineage>
</organism>
<evidence type="ECO:0000313" key="3">
    <source>
        <dbReference type="EMBL" id="SMO38585.1"/>
    </source>
</evidence>
<dbReference type="PANTHER" id="PTHR43640">
    <property type="entry name" value="OS07G0260300 PROTEIN"/>
    <property type="match status" value="1"/>
</dbReference>
<dbReference type="OrthoDB" id="9809746at2"/>
<dbReference type="InterPro" id="IPR036249">
    <property type="entry name" value="Thioredoxin-like_sf"/>
</dbReference>
<dbReference type="GO" id="GO:0016491">
    <property type="term" value="F:oxidoreductase activity"/>
    <property type="evidence" value="ECO:0007669"/>
    <property type="project" value="InterPro"/>
</dbReference>
<dbReference type="Proteomes" id="UP000319040">
    <property type="component" value="Unassembled WGS sequence"/>
</dbReference>
<dbReference type="EMBL" id="FXTB01000001">
    <property type="protein sequence ID" value="SMO38585.1"/>
    <property type="molecule type" value="Genomic_DNA"/>
</dbReference>
<feature type="domain" description="Thioredoxin" evidence="2">
    <location>
        <begin position="22"/>
        <end position="178"/>
    </location>
</feature>
<feature type="signal peptide" evidence="1">
    <location>
        <begin position="1"/>
        <end position="20"/>
    </location>
</feature>
<protein>
    <submittedName>
        <fullName evidence="3">AhpC/TSA family protein</fullName>
    </submittedName>
</protein>
<dbReference type="InterPro" id="IPR047262">
    <property type="entry name" value="PRX-like1"/>
</dbReference>
<dbReference type="AlphaFoldDB" id="A0A521AUW4"/>
<reference evidence="3 4" key="1">
    <citation type="submission" date="2017-05" db="EMBL/GenBank/DDBJ databases">
        <authorList>
            <person name="Varghese N."/>
            <person name="Submissions S."/>
        </authorList>
    </citation>
    <scope>NUCLEOTIDE SEQUENCE [LARGE SCALE GENOMIC DNA]</scope>
    <source>
        <strain evidence="3 4">DSM 27040</strain>
    </source>
</reference>
<dbReference type="Gene3D" id="3.40.30.10">
    <property type="entry name" value="Glutaredoxin"/>
    <property type="match status" value="1"/>
</dbReference>